<evidence type="ECO:0000259" key="18">
    <source>
        <dbReference type="Pfam" id="PF01210"/>
    </source>
</evidence>
<dbReference type="FunFam" id="3.40.50.720:FF:000019">
    <property type="entry name" value="Glycerol-3-phosphate dehydrogenase [NAD(P)+]"/>
    <property type="match status" value="1"/>
</dbReference>
<dbReference type="AlphaFoldDB" id="A0A3M0A3A7"/>
<keyword evidence="7 13" id="KW-0594">Phospholipid biosynthesis</keyword>
<feature type="binding site" evidence="13">
    <location>
        <position position="110"/>
    </location>
    <ligand>
        <name>sn-glycerol 3-phosphate</name>
        <dbReference type="ChEBI" id="CHEBI:57597"/>
    </ligand>
</feature>
<dbReference type="Pfam" id="PF01210">
    <property type="entry name" value="NAD_Gly3P_dh_N"/>
    <property type="match status" value="1"/>
</dbReference>
<organism evidence="20 21">
    <name type="scientific">Umboniibacter marinipuniceus</name>
    <dbReference type="NCBI Taxonomy" id="569599"/>
    <lineage>
        <taxon>Bacteria</taxon>
        <taxon>Pseudomonadati</taxon>
        <taxon>Pseudomonadota</taxon>
        <taxon>Gammaproteobacteria</taxon>
        <taxon>Cellvibrionales</taxon>
        <taxon>Cellvibrionaceae</taxon>
        <taxon>Umboniibacter</taxon>
    </lineage>
</organism>
<gene>
    <name evidence="13" type="primary">gpsA</name>
    <name evidence="20" type="ORF">DFR27_2275</name>
</gene>
<evidence type="ECO:0000256" key="13">
    <source>
        <dbReference type="HAMAP-Rule" id="MF_00394"/>
    </source>
</evidence>
<dbReference type="GO" id="GO:0046474">
    <property type="term" value="P:glycerophospholipid biosynthetic process"/>
    <property type="evidence" value="ECO:0007669"/>
    <property type="project" value="TreeGrafter"/>
</dbReference>
<feature type="domain" description="Glycerol-3-phosphate dehydrogenase NAD-dependent C-terminal" evidence="19">
    <location>
        <begin position="182"/>
        <end position="322"/>
    </location>
</feature>
<evidence type="ECO:0000256" key="9">
    <source>
        <dbReference type="ARBA" id="ARBA00052716"/>
    </source>
</evidence>
<evidence type="ECO:0000256" key="17">
    <source>
        <dbReference type="RuleBase" id="RU000437"/>
    </source>
</evidence>
<dbReference type="PANTHER" id="PTHR11728:SF1">
    <property type="entry name" value="GLYCEROL-3-PHOSPHATE DEHYDROGENASE [NAD(+)] 2, CHLOROPLASTIC"/>
    <property type="match status" value="1"/>
</dbReference>
<feature type="binding site" evidence="16">
    <location>
        <position position="257"/>
    </location>
    <ligand>
        <name>NAD(+)</name>
        <dbReference type="ChEBI" id="CHEBI:57540"/>
    </ligand>
</feature>
<feature type="binding site" evidence="13">
    <location>
        <position position="246"/>
    </location>
    <ligand>
        <name>sn-glycerol 3-phosphate</name>
        <dbReference type="ChEBI" id="CHEBI:57597"/>
    </ligand>
</feature>
<dbReference type="InterPro" id="IPR006168">
    <property type="entry name" value="G3P_DH_NAD-dep"/>
</dbReference>
<feature type="binding site" evidence="13">
    <location>
        <position position="257"/>
    </location>
    <ligand>
        <name>sn-glycerol 3-phosphate</name>
        <dbReference type="ChEBI" id="CHEBI:57597"/>
    </ligand>
</feature>
<evidence type="ECO:0000256" key="3">
    <source>
        <dbReference type="ARBA" id="ARBA00022857"/>
    </source>
</evidence>
<feature type="binding site" evidence="13">
    <location>
        <position position="258"/>
    </location>
    <ligand>
        <name>sn-glycerol 3-phosphate</name>
        <dbReference type="ChEBI" id="CHEBI:57597"/>
    </ligand>
</feature>
<comment type="pathway">
    <text evidence="13">Membrane lipid metabolism; glycerophospholipid metabolism.</text>
</comment>
<evidence type="ECO:0000256" key="5">
    <source>
        <dbReference type="ARBA" id="ARBA00023027"/>
    </source>
</evidence>
<evidence type="ECO:0000256" key="11">
    <source>
        <dbReference type="ARBA" id="ARBA00069372"/>
    </source>
</evidence>
<evidence type="ECO:0000256" key="1">
    <source>
        <dbReference type="ARBA" id="ARBA00011009"/>
    </source>
</evidence>
<dbReference type="PANTHER" id="PTHR11728">
    <property type="entry name" value="GLYCEROL-3-PHOSPHATE DEHYDROGENASE"/>
    <property type="match status" value="1"/>
</dbReference>
<keyword evidence="2 13" id="KW-0444">Lipid biosynthesis</keyword>
<feature type="binding site" evidence="13">
    <location>
        <position position="15"/>
    </location>
    <ligand>
        <name>NADPH</name>
        <dbReference type="ChEBI" id="CHEBI:57783"/>
    </ligand>
</feature>
<dbReference type="HAMAP" id="MF_00394">
    <property type="entry name" value="NAD_Glyc3P_dehydrog"/>
    <property type="match status" value="1"/>
</dbReference>
<dbReference type="EMBL" id="REFJ01000005">
    <property type="protein sequence ID" value="RMA78934.1"/>
    <property type="molecule type" value="Genomic_DNA"/>
</dbReference>
<feature type="binding site" evidence="13">
    <location>
        <position position="138"/>
    </location>
    <ligand>
        <name>sn-glycerol 3-phosphate</name>
        <dbReference type="ChEBI" id="CHEBI:57597"/>
    </ligand>
</feature>
<feature type="binding site" evidence="15">
    <location>
        <position position="110"/>
    </location>
    <ligand>
        <name>substrate</name>
    </ligand>
</feature>
<feature type="binding site" evidence="13">
    <location>
        <position position="36"/>
    </location>
    <ligand>
        <name>NADPH</name>
        <dbReference type="ChEBI" id="CHEBI:57783"/>
    </ligand>
</feature>
<dbReference type="PROSITE" id="PS00957">
    <property type="entry name" value="NAD_G3PDH"/>
    <property type="match status" value="1"/>
</dbReference>
<evidence type="ECO:0000313" key="20">
    <source>
        <dbReference type="EMBL" id="RMA78934.1"/>
    </source>
</evidence>
<keyword evidence="3 13" id="KW-0521">NADP</keyword>
<comment type="function">
    <text evidence="13">Catalyzes the reduction of the glycolytic intermediate dihydroxyacetone phosphate (DHAP) to sn-glycerol 3-phosphate (G3P), the key precursor for phospholipid synthesis.</text>
</comment>
<keyword evidence="21" id="KW-1185">Reference proteome</keyword>
<evidence type="ECO:0000256" key="12">
    <source>
        <dbReference type="ARBA" id="ARBA00080511"/>
    </source>
</evidence>
<keyword evidence="8 13" id="KW-1208">Phospholipid metabolism</keyword>
<evidence type="ECO:0000259" key="19">
    <source>
        <dbReference type="Pfam" id="PF07479"/>
    </source>
</evidence>
<feature type="binding site" evidence="13">
    <location>
        <position position="16"/>
    </location>
    <ligand>
        <name>NADPH</name>
        <dbReference type="ChEBI" id="CHEBI:57783"/>
    </ligand>
</feature>
<protein>
    <recommendedName>
        <fullName evidence="11 13">Glycerol-3-phosphate dehydrogenase [NAD(P)+]</fullName>
        <ecNumber evidence="10 13">1.1.1.94</ecNumber>
    </recommendedName>
    <alternativeName>
        <fullName evidence="13">NAD(P)(+)-dependent glycerol-3-phosphate dehydrogenase</fullName>
    </alternativeName>
    <alternativeName>
        <fullName evidence="12 13">NAD(P)H-dependent dihydroxyacetone-phosphate reductase</fullName>
    </alternativeName>
</protein>
<sequence>MTNTTTKVAVLGGGSFGTVLANLVAGNGISCALWMRNEQRAAEVMNSRENAEYFPGFILDKRLNITSNFDEAIEDAELIIMAVPSSAYDTVCSQLEQRISRNTLILSTAKGIRADGFRLMSEVIQEHLPHNPVGVLSGPNLAKEIADNQYTATLVASASTEVVEASQTALASPTFRVYAGDDPQGAELAGALKNIYAIIAGITGSMQLGQNTVSMLITRSLAEMCRLASELGAEPMTFMGLAGVGDLFVTCTSPLSRNYRVGQALGQGKTLEQAVAEIGQTAEGVATLKTVYDKAQELGVRMPLVDGLYRLIYEHVEISEIITSLMTAQQATDVEHKVKGI</sequence>
<comment type="caution">
    <text evidence="20">The sequence shown here is derived from an EMBL/GenBank/DDBJ whole genome shotgun (WGS) entry which is preliminary data.</text>
</comment>
<dbReference type="Proteomes" id="UP000267187">
    <property type="component" value="Unassembled WGS sequence"/>
</dbReference>
<comment type="catalytic activity">
    <reaction evidence="13">
        <text>sn-glycerol 3-phosphate + NAD(+) = dihydroxyacetone phosphate + NADH + H(+)</text>
        <dbReference type="Rhea" id="RHEA:11092"/>
        <dbReference type="ChEBI" id="CHEBI:15378"/>
        <dbReference type="ChEBI" id="CHEBI:57540"/>
        <dbReference type="ChEBI" id="CHEBI:57597"/>
        <dbReference type="ChEBI" id="CHEBI:57642"/>
        <dbReference type="ChEBI" id="CHEBI:57945"/>
        <dbReference type="EC" id="1.1.1.94"/>
    </reaction>
</comment>
<dbReference type="SUPFAM" id="SSF51735">
    <property type="entry name" value="NAD(P)-binding Rossmann-fold domains"/>
    <property type="match status" value="1"/>
</dbReference>
<dbReference type="GO" id="GO:0005829">
    <property type="term" value="C:cytosol"/>
    <property type="evidence" value="ECO:0007669"/>
    <property type="project" value="TreeGrafter"/>
</dbReference>
<feature type="binding site" evidence="13">
    <location>
        <position position="142"/>
    </location>
    <ligand>
        <name>NADPH</name>
        <dbReference type="ChEBI" id="CHEBI:57783"/>
    </ligand>
</feature>
<comment type="catalytic activity">
    <reaction evidence="9">
        <text>sn-glycerol 3-phosphate + NADP(+) = dihydroxyacetone phosphate + NADPH + H(+)</text>
        <dbReference type="Rhea" id="RHEA:11096"/>
        <dbReference type="ChEBI" id="CHEBI:15378"/>
        <dbReference type="ChEBI" id="CHEBI:57597"/>
        <dbReference type="ChEBI" id="CHEBI:57642"/>
        <dbReference type="ChEBI" id="CHEBI:57783"/>
        <dbReference type="ChEBI" id="CHEBI:58349"/>
        <dbReference type="EC" id="1.1.1.94"/>
    </reaction>
    <physiologicalReaction direction="right-to-left" evidence="9">
        <dbReference type="Rhea" id="RHEA:11098"/>
    </physiologicalReaction>
</comment>
<evidence type="ECO:0000256" key="6">
    <source>
        <dbReference type="ARBA" id="ARBA00023098"/>
    </source>
</evidence>
<dbReference type="InterPro" id="IPR008927">
    <property type="entry name" value="6-PGluconate_DH-like_C_sf"/>
</dbReference>
<keyword evidence="5 13" id="KW-0520">NAD</keyword>
<feature type="domain" description="Glycerol-3-phosphate dehydrogenase NAD-dependent N-terminal" evidence="18">
    <location>
        <begin position="7"/>
        <end position="161"/>
    </location>
</feature>
<feature type="binding site" evidence="13">
    <location>
        <position position="256"/>
    </location>
    <ligand>
        <name>sn-glycerol 3-phosphate</name>
        <dbReference type="ChEBI" id="CHEBI:57597"/>
    </ligand>
</feature>
<dbReference type="GO" id="GO:0046168">
    <property type="term" value="P:glycerol-3-phosphate catabolic process"/>
    <property type="evidence" value="ECO:0007669"/>
    <property type="project" value="InterPro"/>
</dbReference>
<dbReference type="GO" id="GO:0046167">
    <property type="term" value="P:glycerol-3-phosphate biosynthetic process"/>
    <property type="evidence" value="ECO:0007669"/>
    <property type="project" value="UniProtKB-UniRule"/>
</dbReference>
<dbReference type="Pfam" id="PF07479">
    <property type="entry name" value="NAD_Gly3P_dh_C"/>
    <property type="match status" value="1"/>
</dbReference>
<feature type="binding site" evidence="15">
    <location>
        <begin position="257"/>
        <end position="258"/>
    </location>
    <ligand>
        <name>substrate</name>
    </ligand>
</feature>
<keyword evidence="4 13" id="KW-0560">Oxidoreductase</keyword>
<accession>A0A3M0A3A7</accession>
<evidence type="ECO:0000256" key="2">
    <source>
        <dbReference type="ARBA" id="ARBA00022516"/>
    </source>
</evidence>
<keyword evidence="13" id="KW-0963">Cytoplasm</keyword>
<comment type="subcellular location">
    <subcellularLocation>
        <location evidence="13">Cytoplasm</location>
    </subcellularLocation>
</comment>
<dbReference type="NCBIfam" id="NF000940">
    <property type="entry name" value="PRK00094.1-2"/>
    <property type="match status" value="1"/>
</dbReference>
<evidence type="ECO:0000256" key="14">
    <source>
        <dbReference type="PIRSR" id="PIRSR000114-1"/>
    </source>
</evidence>
<dbReference type="OrthoDB" id="9812273at2"/>
<feature type="binding site" evidence="13">
    <location>
        <position position="110"/>
    </location>
    <ligand>
        <name>NADPH</name>
        <dbReference type="ChEBI" id="CHEBI:57783"/>
    </ligand>
</feature>
<comment type="caution">
    <text evidence="13">Lacks conserved residue(s) required for the propagation of feature annotation.</text>
</comment>
<dbReference type="Gene3D" id="1.10.1040.10">
    <property type="entry name" value="N-(1-d-carboxylethyl)-l-norvaline Dehydrogenase, domain 2"/>
    <property type="match status" value="1"/>
</dbReference>
<dbReference type="RefSeq" id="WP_121877619.1">
    <property type="nucleotide sequence ID" value="NZ_REFJ01000005.1"/>
</dbReference>
<name>A0A3M0A3A7_9GAMM</name>
<dbReference type="GO" id="GO:0005975">
    <property type="term" value="P:carbohydrate metabolic process"/>
    <property type="evidence" value="ECO:0007669"/>
    <property type="project" value="InterPro"/>
</dbReference>
<dbReference type="PIRSF" id="PIRSF000114">
    <property type="entry name" value="Glycerol-3-P_dh"/>
    <property type="match status" value="1"/>
</dbReference>
<evidence type="ECO:0000256" key="16">
    <source>
        <dbReference type="PIRSR" id="PIRSR000114-3"/>
    </source>
</evidence>
<evidence type="ECO:0000256" key="15">
    <source>
        <dbReference type="PIRSR" id="PIRSR000114-2"/>
    </source>
</evidence>
<keyword evidence="13" id="KW-0547">Nucleotide-binding</keyword>
<evidence type="ECO:0000256" key="4">
    <source>
        <dbReference type="ARBA" id="ARBA00023002"/>
    </source>
</evidence>
<evidence type="ECO:0000256" key="8">
    <source>
        <dbReference type="ARBA" id="ARBA00023264"/>
    </source>
</evidence>
<feature type="active site" description="Proton acceptor" evidence="13 14">
    <location>
        <position position="193"/>
    </location>
</feature>
<dbReference type="Gene3D" id="3.40.50.720">
    <property type="entry name" value="NAD(P)-binding Rossmann-like Domain"/>
    <property type="match status" value="1"/>
</dbReference>
<feature type="binding site" evidence="13">
    <location>
        <position position="283"/>
    </location>
    <ligand>
        <name>NADPH</name>
        <dbReference type="ChEBI" id="CHEBI:57783"/>
    </ligand>
</feature>
<comment type="similarity">
    <text evidence="1 13 17">Belongs to the NAD-dependent glycerol-3-phosphate dehydrogenase family.</text>
</comment>
<dbReference type="InterPro" id="IPR013328">
    <property type="entry name" value="6PGD_dom2"/>
</dbReference>
<dbReference type="InterPro" id="IPR036291">
    <property type="entry name" value="NAD(P)-bd_dom_sf"/>
</dbReference>
<dbReference type="NCBIfam" id="NF000946">
    <property type="entry name" value="PRK00094.2-4"/>
    <property type="match status" value="1"/>
</dbReference>
<dbReference type="GO" id="GO:0141152">
    <property type="term" value="F:glycerol-3-phosphate dehydrogenase (NAD+) activity"/>
    <property type="evidence" value="ECO:0007669"/>
    <property type="project" value="RHEA"/>
</dbReference>
<dbReference type="EC" id="1.1.1.94" evidence="10 13"/>
<dbReference type="FunFam" id="1.10.1040.10:FF:000001">
    <property type="entry name" value="Glycerol-3-phosphate dehydrogenase [NAD(P)+]"/>
    <property type="match status" value="1"/>
</dbReference>
<keyword evidence="6 13" id="KW-0443">Lipid metabolism</keyword>
<feature type="binding site" evidence="13">
    <location>
        <position position="53"/>
    </location>
    <ligand>
        <name>NADPH</name>
        <dbReference type="ChEBI" id="CHEBI:57783"/>
    </ligand>
</feature>
<dbReference type="UniPathway" id="UPA00940"/>
<evidence type="ECO:0000256" key="10">
    <source>
        <dbReference type="ARBA" id="ARBA00066687"/>
    </source>
</evidence>
<proteinExistence type="inferred from homology"/>
<dbReference type="GO" id="GO:0141153">
    <property type="term" value="F:glycerol-3-phosphate dehydrogenase (NADP+) activity"/>
    <property type="evidence" value="ECO:0007669"/>
    <property type="project" value="RHEA"/>
</dbReference>
<dbReference type="GO" id="GO:0051287">
    <property type="term" value="F:NAD binding"/>
    <property type="evidence" value="ECO:0007669"/>
    <property type="project" value="InterPro"/>
</dbReference>
<feature type="binding site" evidence="16">
    <location>
        <position position="142"/>
    </location>
    <ligand>
        <name>NAD(+)</name>
        <dbReference type="ChEBI" id="CHEBI:57540"/>
    </ligand>
</feature>
<dbReference type="SUPFAM" id="SSF48179">
    <property type="entry name" value="6-phosphogluconate dehydrogenase C-terminal domain-like"/>
    <property type="match status" value="1"/>
</dbReference>
<evidence type="ECO:0000256" key="7">
    <source>
        <dbReference type="ARBA" id="ARBA00023209"/>
    </source>
</evidence>
<feature type="binding site" evidence="13">
    <location>
        <position position="193"/>
    </location>
    <ligand>
        <name>sn-glycerol 3-phosphate</name>
        <dbReference type="ChEBI" id="CHEBI:57597"/>
    </ligand>
</feature>
<reference evidence="20 21" key="1">
    <citation type="submission" date="2018-10" db="EMBL/GenBank/DDBJ databases">
        <title>Genomic Encyclopedia of Type Strains, Phase IV (KMG-IV): sequencing the most valuable type-strain genomes for metagenomic binning, comparative biology and taxonomic classification.</title>
        <authorList>
            <person name="Goeker M."/>
        </authorList>
    </citation>
    <scope>NUCLEOTIDE SEQUENCE [LARGE SCALE GENOMIC DNA]</scope>
    <source>
        <strain evidence="20 21">DSM 25080</strain>
    </source>
</reference>
<dbReference type="InterPro" id="IPR011128">
    <property type="entry name" value="G3P_DH_NAD-dep_N"/>
</dbReference>
<dbReference type="InterPro" id="IPR006109">
    <property type="entry name" value="G3P_DH_NAD-dep_C"/>
</dbReference>
<feature type="binding site" evidence="16">
    <location>
        <begin position="12"/>
        <end position="17"/>
    </location>
    <ligand>
        <name>NAD(+)</name>
        <dbReference type="ChEBI" id="CHEBI:57540"/>
    </ligand>
</feature>
<evidence type="ECO:0000313" key="21">
    <source>
        <dbReference type="Proteomes" id="UP000267187"/>
    </source>
</evidence>
<dbReference type="NCBIfam" id="NF000942">
    <property type="entry name" value="PRK00094.1-4"/>
    <property type="match status" value="1"/>
</dbReference>
<feature type="binding site" evidence="13">
    <location>
        <position position="257"/>
    </location>
    <ligand>
        <name>NADPH</name>
        <dbReference type="ChEBI" id="CHEBI:57783"/>
    </ligand>
</feature>
<dbReference type="PRINTS" id="PR00077">
    <property type="entry name" value="GPDHDRGNASE"/>
</dbReference>